<feature type="signal peptide" evidence="1">
    <location>
        <begin position="1"/>
        <end position="20"/>
    </location>
</feature>
<dbReference type="Pfam" id="PF04338">
    <property type="entry name" value="DUF481"/>
    <property type="match status" value="1"/>
</dbReference>
<dbReference type="InterPro" id="IPR007433">
    <property type="entry name" value="DUF481"/>
</dbReference>
<evidence type="ECO:0000313" key="2">
    <source>
        <dbReference type="EMBL" id="HGG02732.1"/>
    </source>
</evidence>
<dbReference type="InterPro" id="IPR011990">
    <property type="entry name" value="TPR-like_helical_dom_sf"/>
</dbReference>
<protein>
    <submittedName>
        <fullName evidence="2">DUF481 domain-containing protein</fullName>
    </submittedName>
</protein>
<proteinExistence type="predicted"/>
<feature type="chain" id="PRO_5027931215" evidence="1">
    <location>
        <begin position="21"/>
        <end position="436"/>
    </location>
</feature>
<reference evidence="2" key="1">
    <citation type="journal article" date="2020" name="mSystems">
        <title>Genome- and Community-Level Interaction Insights into Carbon Utilization and Element Cycling Functions of Hydrothermarchaeota in Hydrothermal Sediment.</title>
        <authorList>
            <person name="Zhou Z."/>
            <person name="Liu Y."/>
            <person name="Xu W."/>
            <person name="Pan J."/>
            <person name="Luo Z.H."/>
            <person name="Li M."/>
        </authorList>
    </citation>
    <scope>NUCLEOTIDE SEQUENCE [LARGE SCALE GENOMIC DNA]</scope>
    <source>
        <strain evidence="2">SpSt-374</strain>
    </source>
</reference>
<keyword evidence="1" id="KW-0732">Signal</keyword>
<organism evidence="2">
    <name type="scientific">Planktothricoides sp. SpSt-374</name>
    <dbReference type="NCBI Taxonomy" id="2282167"/>
    <lineage>
        <taxon>Bacteria</taxon>
        <taxon>Bacillati</taxon>
        <taxon>Cyanobacteriota</taxon>
        <taxon>Cyanophyceae</taxon>
        <taxon>Oscillatoriophycideae</taxon>
        <taxon>Oscillatoriales</taxon>
        <taxon>Oscillatoriaceae</taxon>
        <taxon>Planktothricoides</taxon>
    </lineage>
</organism>
<dbReference type="EMBL" id="DSPX01000198">
    <property type="protein sequence ID" value="HGG02732.1"/>
    <property type="molecule type" value="Genomic_DNA"/>
</dbReference>
<sequence length="436" mass="49300">MKTAHIILLAPLWLLKPVLAQEKPAELIFAPICGDCVESDNSGDLVELNQAESRVVDLSQIPAPEAEGILRRSLQLADTITNPHQKARLLAQIASQYGKIGQRMPALEILARAVEAANQIDNSLDKAEIFSQIAQEYYRLGDREQAANLFAATVEAANGIEDAALRGSLLAEIALKYTEMGEYNAAEALLSQSQEAITTAAAPPPPPVLFPFQPIPWTGTIGLGSYFFSGTKTTSIIALDADIERKWPRDQIDIFLRLTNDFDDSRQAPDEEVEFEGRFETEYRHHITSRWQYFVNYAARRDTLEDMNVRTNLYTGPGINLWRAPNSRTLDMQLGLGARYEDSSTRNNDFDVPVAQFRLRYKDIYFKNLKLRQFFTLELPFNDPNDYYIESNTSLSIPITNGWSFNNAVRFRYSAIPTLDNPNVRVNWQTGIEYNF</sequence>
<accession>A0A7C3VJ80</accession>
<gene>
    <name evidence="2" type="ORF">ENR15_19345</name>
</gene>
<dbReference type="Gene3D" id="1.25.40.10">
    <property type="entry name" value="Tetratricopeptide repeat domain"/>
    <property type="match status" value="1"/>
</dbReference>
<dbReference type="SUPFAM" id="SSF48452">
    <property type="entry name" value="TPR-like"/>
    <property type="match status" value="1"/>
</dbReference>
<dbReference type="AlphaFoldDB" id="A0A7C3VJ80"/>
<comment type="caution">
    <text evidence="2">The sequence shown here is derived from an EMBL/GenBank/DDBJ whole genome shotgun (WGS) entry which is preliminary data.</text>
</comment>
<name>A0A7C3VJ80_9CYAN</name>
<evidence type="ECO:0000256" key="1">
    <source>
        <dbReference type="SAM" id="SignalP"/>
    </source>
</evidence>